<comment type="similarity">
    <text evidence="1 9 11">Belongs to the peptidase A8 family.</text>
</comment>
<sequence>MYSAMMRHTRNANALGNISKRKTAKPSHRVMRLRWLSGIKSMGKLRSSLWLWGGGIPAAIVAFDQWSKAWAIGKFGAPHNICAINPYPNLQIEVSPVFDLALVCNRGVSFGMFSDHAAIGRIVLTIFAALMCVFLLVWLNREKSKLMSLSLALIIGGAIGNAIDRARYGAVTDFLNFSDIHFKWVFNVADSAITCGVIGLLLAMVLQGRAEKRAQKIAVKSP</sequence>
<evidence type="ECO:0000256" key="4">
    <source>
        <dbReference type="ARBA" id="ARBA00022692"/>
    </source>
</evidence>
<evidence type="ECO:0000256" key="7">
    <source>
        <dbReference type="ARBA" id="ARBA00022989"/>
    </source>
</evidence>
<evidence type="ECO:0000256" key="9">
    <source>
        <dbReference type="HAMAP-Rule" id="MF_00161"/>
    </source>
</evidence>
<dbReference type="GO" id="GO:0005886">
    <property type="term" value="C:plasma membrane"/>
    <property type="evidence" value="ECO:0007669"/>
    <property type="project" value="UniProtKB-SubCell"/>
</dbReference>
<gene>
    <name evidence="9 12" type="primary">lspA</name>
    <name evidence="12" type="ORF">ENJ46_02305</name>
</gene>
<keyword evidence="8 9" id="KW-0472">Membrane</keyword>
<proteinExistence type="inferred from homology"/>
<dbReference type="UniPathway" id="UPA00665"/>
<dbReference type="PROSITE" id="PS00855">
    <property type="entry name" value="SPASE_II"/>
    <property type="match status" value="1"/>
</dbReference>
<feature type="active site" evidence="9">
    <location>
        <position position="190"/>
    </location>
</feature>
<organism evidence="12">
    <name type="scientific">Hellea balneolensis</name>
    <dbReference type="NCBI Taxonomy" id="287478"/>
    <lineage>
        <taxon>Bacteria</taxon>
        <taxon>Pseudomonadati</taxon>
        <taxon>Pseudomonadota</taxon>
        <taxon>Alphaproteobacteria</taxon>
        <taxon>Maricaulales</taxon>
        <taxon>Robiginitomaculaceae</taxon>
        <taxon>Hellea</taxon>
    </lineage>
</organism>
<dbReference type="Pfam" id="PF01252">
    <property type="entry name" value="Peptidase_A8"/>
    <property type="match status" value="1"/>
</dbReference>
<dbReference type="GO" id="GO:0006508">
    <property type="term" value="P:proteolysis"/>
    <property type="evidence" value="ECO:0007669"/>
    <property type="project" value="UniProtKB-KW"/>
</dbReference>
<evidence type="ECO:0000313" key="12">
    <source>
        <dbReference type="EMBL" id="HFB54729.1"/>
    </source>
</evidence>
<dbReference type="EMBL" id="DRMN01000154">
    <property type="protein sequence ID" value="HFB54729.1"/>
    <property type="molecule type" value="Genomic_DNA"/>
</dbReference>
<comment type="caution">
    <text evidence="12">The sequence shown here is derived from an EMBL/GenBank/DDBJ whole genome shotgun (WGS) entry which is preliminary data.</text>
</comment>
<dbReference type="EC" id="3.4.23.36" evidence="9"/>
<dbReference type="NCBIfam" id="TIGR00077">
    <property type="entry name" value="lspA"/>
    <property type="match status" value="1"/>
</dbReference>
<comment type="caution">
    <text evidence="9">Lacks conserved residue(s) required for the propagation of feature annotation.</text>
</comment>
<dbReference type="PRINTS" id="PR00781">
    <property type="entry name" value="LIPOSIGPTASE"/>
</dbReference>
<keyword evidence="5 9" id="KW-0064">Aspartyl protease</keyword>
<comment type="pathway">
    <text evidence="9">Protein modification; lipoprotein biosynthesis (signal peptide cleavage).</text>
</comment>
<dbReference type="Proteomes" id="UP000886042">
    <property type="component" value="Unassembled WGS sequence"/>
</dbReference>
<dbReference type="AlphaFoldDB" id="A0A7C3FXT0"/>
<feature type="transmembrane region" description="Helical" evidence="9">
    <location>
        <begin position="184"/>
        <end position="206"/>
    </location>
</feature>
<dbReference type="InterPro" id="IPR001872">
    <property type="entry name" value="Peptidase_A8"/>
</dbReference>
<keyword evidence="4 9" id="KW-0812">Transmembrane</keyword>
<comment type="function">
    <text evidence="9 10">This protein specifically catalyzes the removal of signal peptides from prolipoproteins.</text>
</comment>
<evidence type="ECO:0000256" key="1">
    <source>
        <dbReference type="ARBA" id="ARBA00006139"/>
    </source>
</evidence>
<dbReference type="PANTHER" id="PTHR33695:SF1">
    <property type="entry name" value="LIPOPROTEIN SIGNAL PEPTIDASE"/>
    <property type="match status" value="1"/>
</dbReference>
<accession>A0A7C3FXT0</accession>
<protein>
    <recommendedName>
        <fullName evidence="9">Lipoprotein signal peptidase</fullName>
        <ecNumber evidence="9">3.4.23.36</ecNumber>
    </recommendedName>
    <alternativeName>
        <fullName evidence="9">Prolipoprotein signal peptidase</fullName>
    </alternativeName>
    <alternativeName>
        <fullName evidence="9">Signal peptidase II</fullName>
        <shortName evidence="9">SPase II</shortName>
    </alternativeName>
</protein>
<evidence type="ECO:0000256" key="3">
    <source>
        <dbReference type="ARBA" id="ARBA00022670"/>
    </source>
</evidence>
<dbReference type="GO" id="GO:0004190">
    <property type="term" value="F:aspartic-type endopeptidase activity"/>
    <property type="evidence" value="ECO:0007669"/>
    <property type="project" value="UniProtKB-UniRule"/>
</dbReference>
<comment type="subcellular location">
    <subcellularLocation>
        <location evidence="9">Cell membrane</location>
        <topology evidence="9">Multi-pass membrane protein</topology>
    </subcellularLocation>
</comment>
<dbReference type="HAMAP" id="MF_00161">
    <property type="entry name" value="LspA"/>
    <property type="match status" value="1"/>
</dbReference>
<reference evidence="12" key="1">
    <citation type="journal article" date="2020" name="mSystems">
        <title>Genome- and Community-Level Interaction Insights into Carbon Utilization and Element Cycling Functions of Hydrothermarchaeota in Hydrothermal Sediment.</title>
        <authorList>
            <person name="Zhou Z."/>
            <person name="Liu Y."/>
            <person name="Xu W."/>
            <person name="Pan J."/>
            <person name="Luo Z.H."/>
            <person name="Li M."/>
        </authorList>
    </citation>
    <scope>NUCLEOTIDE SEQUENCE [LARGE SCALE GENOMIC DNA]</scope>
    <source>
        <strain evidence="12">HyVt-489</strain>
    </source>
</reference>
<evidence type="ECO:0000256" key="2">
    <source>
        <dbReference type="ARBA" id="ARBA00022475"/>
    </source>
</evidence>
<keyword evidence="7 9" id="KW-1133">Transmembrane helix</keyword>
<keyword evidence="3 9" id="KW-0645">Protease</keyword>
<evidence type="ECO:0000256" key="11">
    <source>
        <dbReference type="RuleBase" id="RU004181"/>
    </source>
</evidence>
<evidence type="ECO:0000256" key="8">
    <source>
        <dbReference type="ARBA" id="ARBA00023136"/>
    </source>
</evidence>
<evidence type="ECO:0000256" key="10">
    <source>
        <dbReference type="RuleBase" id="RU000594"/>
    </source>
</evidence>
<feature type="active site" evidence="9">
    <location>
        <position position="173"/>
    </location>
</feature>
<evidence type="ECO:0000256" key="5">
    <source>
        <dbReference type="ARBA" id="ARBA00022750"/>
    </source>
</evidence>
<name>A0A7C3FXT0_9PROT</name>
<keyword evidence="2 9" id="KW-1003">Cell membrane</keyword>
<comment type="catalytic activity">
    <reaction evidence="9 10">
        <text>Release of signal peptides from bacterial membrane prolipoproteins. Hydrolyzes -Xaa-Yaa-Zaa-|-(S,diacylglyceryl)Cys-, in which Xaa is hydrophobic (preferably Leu), and Yaa (Ala or Ser) and Zaa (Gly or Ala) have small, neutral side chains.</text>
        <dbReference type="EC" id="3.4.23.36"/>
    </reaction>
</comment>
<dbReference type="PANTHER" id="PTHR33695">
    <property type="entry name" value="LIPOPROTEIN SIGNAL PEPTIDASE"/>
    <property type="match status" value="1"/>
</dbReference>
<feature type="transmembrane region" description="Helical" evidence="9">
    <location>
        <begin position="118"/>
        <end position="139"/>
    </location>
</feature>
<feature type="transmembrane region" description="Helical" evidence="9">
    <location>
        <begin position="146"/>
        <end position="164"/>
    </location>
</feature>
<evidence type="ECO:0000256" key="6">
    <source>
        <dbReference type="ARBA" id="ARBA00022801"/>
    </source>
</evidence>
<keyword evidence="6 9" id="KW-0378">Hydrolase</keyword>